<dbReference type="HOGENOM" id="CLU_017518_3_1_6"/>
<dbReference type="GO" id="GO:0022857">
    <property type="term" value="F:transmembrane transporter activity"/>
    <property type="evidence" value="ECO:0007669"/>
    <property type="project" value="InterPro"/>
</dbReference>
<feature type="transmembrane region" description="Helical" evidence="6">
    <location>
        <begin position="289"/>
        <end position="310"/>
    </location>
</feature>
<evidence type="ECO:0000256" key="3">
    <source>
        <dbReference type="ARBA" id="ARBA00022692"/>
    </source>
</evidence>
<dbReference type="EMBL" id="CM001475">
    <property type="protein sequence ID" value="EIC30595.1"/>
    <property type="molecule type" value="Genomic_DNA"/>
</dbReference>
<dbReference type="InterPro" id="IPR024671">
    <property type="entry name" value="Atg22-like"/>
</dbReference>
<dbReference type="Proteomes" id="UP000005090">
    <property type="component" value="Chromosome"/>
</dbReference>
<accession>H8GLR8</accession>
<evidence type="ECO:0000256" key="5">
    <source>
        <dbReference type="ARBA" id="ARBA00023136"/>
    </source>
</evidence>
<dbReference type="PANTHER" id="PTHR23519:SF1">
    <property type="entry name" value="AUTOPHAGY-RELATED PROTEIN 22"/>
    <property type="match status" value="1"/>
</dbReference>
<feature type="domain" description="Major facilitator superfamily (MFS) profile" evidence="7">
    <location>
        <begin position="253"/>
        <end position="446"/>
    </location>
</feature>
<dbReference type="AlphaFoldDB" id="H8GLR8"/>
<feature type="transmembrane region" description="Helical" evidence="6">
    <location>
        <begin position="253"/>
        <end position="277"/>
    </location>
</feature>
<evidence type="ECO:0000313" key="8">
    <source>
        <dbReference type="EMBL" id="EIC30595.1"/>
    </source>
</evidence>
<feature type="transmembrane region" description="Helical" evidence="6">
    <location>
        <begin position="65"/>
        <end position="86"/>
    </location>
</feature>
<evidence type="ECO:0000256" key="6">
    <source>
        <dbReference type="SAM" id="Phobius"/>
    </source>
</evidence>
<gene>
    <name evidence="8" type="ORF">Metal_2914</name>
</gene>
<name>H8GLR8_METAL</name>
<feature type="transmembrane region" description="Helical" evidence="6">
    <location>
        <begin position="123"/>
        <end position="146"/>
    </location>
</feature>
<evidence type="ECO:0000256" key="2">
    <source>
        <dbReference type="ARBA" id="ARBA00022448"/>
    </source>
</evidence>
<keyword evidence="3 6" id="KW-0812">Transmembrane</keyword>
<feature type="transmembrane region" description="Helical" evidence="6">
    <location>
        <begin position="317"/>
        <end position="337"/>
    </location>
</feature>
<proteinExistence type="predicted"/>
<dbReference type="eggNOG" id="COG2270">
    <property type="taxonomic scope" value="Bacteria"/>
</dbReference>
<feature type="transmembrane region" description="Helical" evidence="6">
    <location>
        <begin position="195"/>
        <end position="217"/>
    </location>
</feature>
<dbReference type="PROSITE" id="PS50850">
    <property type="entry name" value="MFS"/>
    <property type="match status" value="1"/>
</dbReference>
<dbReference type="Gene3D" id="1.20.1250.20">
    <property type="entry name" value="MFS general substrate transporter like domains"/>
    <property type="match status" value="1"/>
</dbReference>
<dbReference type="InterPro" id="IPR020846">
    <property type="entry name" value="MFS_dom"/>
</dbReference>
<protein>
    <submittedName>
        <fullName evidence="8">Major facilitator superfamily permease</fullName>
    </submittedName>
</protein>
<dbReference type="SUPFAM" id="SSF103473">
    <property type="entry name" value="MFS general substrate transporter"/>
    <property type="match status" value="1"/>
</dbReference>
<keyword evidence="5 6" id="KW-0472">Membrane</keyword>
<evidence type="ECO:0000256" key="1">
    <source>
        <dbReference type="ARBA" id="ARBA00004127"/>
    </source>
</evidence>
<evidence type="ECO:0000256" key="4">
    <source>
        <dbReference type="ARBA" id="ARBA00022989"/>
    </source>
</evidence>
<keyword evidence="4 6" id="KW-1133">Transmembrane helix</keyword>
<organism evidence="8 9">
    <name type="scientific">Methylomicrobium album BG8</name>
    <dbReference type="NCBI Taxonomy" id="686340"/>
    <lineage>
        <taxon>Bacteria</taxon>
        <taxon>Pseudomonadati</taxon>
        <taxon>Pseudomonadota</taxon>
        <taxon>Gammaproteobacteria</taxon>
        <taxon>Methylococcales</taxon>
        <taxon>Methylococcaceae</taxon>
        <taxon>Methylomicrobium</taxon>
    </lineage>
</organism>
<keyword evidence="9" id="KW-1185">Reference proteome</keyword>
<sequence>MPEQFIAEESRSIGHAGRRELIAWAFYDFANSGYTTVVQTTLFNTYFVGVVAGGVGGVSPGLATLLWSLSVGFANFVVMFSAPVIGAIADIKACKKRFLLWSSIGCIVSTALLAQVGPGDYKLGMVLVTVSVIMFAYGENLIAAFLPELVPEEQMGRLSGYGWGLGYVGGLLTLLLCLGYLHWAMQQGMGEAEAVPVTLLITAVTFALTAAPTFIWLRERARPLPEVSGERILAASFGRLRHTFREARRFRDLIRFLMTLAVYQSGVSTVIVLAAVYAQQVMGFDTQSLIVLIMVINVTAAVGALICGHLQDRIGSVPTLAITLAIWIAALLAAYFAEERSQMWIVGNMIGIAMGASQAVGRALVSKFSPAERAGEFLGLWGLVNRLSVIVGPLSYGLINYWSGGNHRLSLLSTLAFFALGLLLLSKVDEARGRAAANNFLACGDS</sequence>
<evidence type="ECO:0000259" key="7">
    <source>
        <dbReference type="PROSITE" id="PS50850"/>
    </source>
</evidence>
<feature type="transmembrane region" description="Helical" evidence="6">
    <location>
        <begin position="343"/>
        <end position="365"/>
    </location>
</feature>
<feature type="transmembrane region" description="Helical" evidence="6">
    <location>
        <begin position="98"/>
        <end position="117"/>
    </location>
</feature>
<dbReference type="Pfam" id="PF11700">
    <property type="entry name" value="ATG22"/>
    <property type="match status" value="1"/>
</dbReference>
<reference evidence="8 9" key="1">
    <citation type="journal article" date="2013" name="Genome Announc.">
        <title>Genome Sequence of the Obligate Gammaproteobacterial Methanotroph Methylomicrobium album Strain BG8.</title>
        <authorList>
            <person name="Kits K.D."/>
            <person name="Kalyuzhnaya M.G."/>
            <person name="Klotz M.G."/>
            <person name="Jetten M.S."/>
            <person name="Op den Camp H.J."/>
            <person name="Vuilleumier S."/>
            <person name="Bringel F."/>
            <person name="Dispirito A.A."/>
            <person name="Murrell J.C."/>
            <person name="Bruce D."/>
            <person name="Cheng J.F."/>
            <person name="Copeland A."/>
            <person name="Goodwin L."/>
            <person name="Hauser L."/>
            <person name="Lajus A."/>
            <person name="Land M.L."/>
            <person name="Lapidus A."/>
            <person name="Lucas S."/>
            <person name="Medigue C."/>
            <person name="Pitluck S."/>
            <person name="Woyke T."/>
            <person name="Zeytun A."/>
            <person name="Stein L.Y."/>
        </authorList>
    </citation>
    <scope>NUCLEOTIDE SEQUENCE [LARGE SCALE GENOMIC DNA]</scope>
    <source>
        <strain evidence="8 9">BG8</strain>
    </source>
</reference>
<dbReference type="PANTHER" id="PTHR23519">
    <property type="entry name" value="AUTOPHAGY-RELATED PROTEIN 22"/>
    <property type="match status" value="1"/>
</dbReference>
<dbReference type="InterPro" id="IPR050495">
    <property type="entry name" value="ATG22/LtaA_families"/>
</dbReference>
<comment type="subcellular location">
    <subcellularLocation>
        <location evidence="1">Endomembrane system</location>
        <topology evidence="1">Multi-pass membrane protein</topology>
    </subcellularLocation>
</comment>
<keyword evidence="2" id="KW-0813">Transport</keyword>
<dbReference type="RefSeq" id="WP_005373286.1">
    <property type="nucleotide sequence ID" value="NZ_CM001475.1"/>
</dbReference>
<dbReference type="InterPro" id="IPR036259">
    <property type="entry name" value="MFS_trans_sf"/>
</dbReference>
<evidence type="ECO:0000313" key="9">
    <source>
        <dbReference type="Proteomes" id="UP000005090"/>
    </source>
</evidence>
<feature type="transmembrane region" description="Helical" evidence="6">
    <location>
        <begin position="158"/>
        <end position="183"/>
    </location>
</feature>
<feature type="transmembrane region" description="Helical" evidence="6">
    <location>
        <begin position="377"/>
        <end position="399"/>
    </location>
</feature>
<feature type="transmembrane region" description="Helical" evidence="6">
    <location>
        <begin position="405"/>
        <end position="425"/>
    </location>
</feature>
<dbReference type="GO" id="GO:0012505">
    <property type="term" value="C:endomembrane system"/>
    <property type="evidence" value="ECO:0007669"/>
    <property type="project" value="UniProtKB-SubCell"/>
</dbReference>